<dbReference type="GO" id="GO:0008270">
    <property type="term" value="F:zinc ion binding"/>
    <property type="evidence" value="ECO:0007669"/>
    <property type="project" value="UniProtKB-KW"/>
</dbReference>
<keyword evidence="9" id="KW-1185">Reference proteome</keyword>
<dbReference type="Pfam" id="PF25403">
    <property type="entry name" value="zf-C2H2_ZFAND2"/>
    <property type="match status" value="1"/>
</dbReference>
<evidence type="ECO:0000313" key="9">
    <source>
        <dbReference type="Proteomes" id="UP000198372"/>
    </source>
</evidence>
<reference evidence="9" key="1">
    <citation type="submission" date="2016-09" db="EMBL/GenBank/DDBJ databases">
        <authorList>
            <person name="Jeantristanb JTB J.-T."/>
            <person name="Ricardo R."/>
        </authorList>
    </citation>
    <scope>NUCLEOTIDE SEQUENCE [LARGE SCALE GENOMIC DNA]</scope>
</reference>
<dbReference type="SMART" id="SM00154">
    <property type="entry name" value="ZnF_AN1"/>
    <property type="match status" value="2"/>
</dbReference>
<feature type="domain" description="AN1-type" evidence="7">
    <location>
        <begin position="15"/>
        <end position="63"/>
    </location>
</feature>
<dbReference type="PANTHER" id="PTHR14677">
    <property type="entry name" value="ARSENITE INDUCUBLE RNA ASSOCIATED PROTEIN AIP-1-RELATED"/>
    <property type="match status" value="1"/>
</dbReference>
<evidence type="ECO:0000256" key="2">
    <source>
        <dbReference type="ARBA" id="ARBA00022737"/>
    </source>
</evidence>
<evidence type="ECO:0000256" key="1">
    <source>
        <dbReference type="ARBA" id="ARBA00022723"/>
    </source>
</evidence>
<accession>A0A238F8N1</accession>
<dbReference type="PROSITE" id="PS51039">
    <property type="entry name" value="ZF_AN1"/>
    <property type="match status" value="2"/>
</dbReference>
<dbReference type="InterPro" id="IPR057357">
    <property type="entry name" value="Znf-C2H2_ZFAND2A/B"/>
</dbReference>
<dbReference type="SUPFAM" id="SSF118310">
    <property type="entry name" value="AN1-like Zinc finger"/>
    <property type="match status" value="2"/>
</dbReference>
<feature type="region of interest" description="Disordered" evidence="6">
    <location>
        <begin position="82"/>
        <end position="119"/>
    </location>
</feature>
<dbReference type="OrthoDB" id="431929at2759"/>
<evidence type="ECO:0000256" key="6">
    <source>
        <dbReference type="SAM" id="MobiDB-lite"/>
    </source>
</evidence>
<dbReference type="InterPro" id="IPR035896">
    <property type="entry name" value="AN1-like_Znf"/>
</dbReference>
<organism evidence="8 9">
    <name type="scientific">Microbotryum intermedium</name>
    <dbReference type="NCBI Taxonomy" id="269621"/>
    <lineage>
        <taxon>Eukaryota</taxon>
        <taxon>Fungi</taxon>
        <taxon>Dikarya</taxon>
        <taxon>Basidiomycota</taxon>
        <taxon>Pucciniomycotina</taxon>
        <taxon>Microbotryomycetes</taxon>
        <taxon>Microbotryales</taxon>
        <taxon>Microbotryaceae</taxon>
        <taxon>Microbotryum</taxon>
    </lineage>
</organism>
<proteinExistence type="predicted"/>
<name>A0A238F8N1_9BASI</name>
<evidence type="ECO:0000313" key="8">
    <source>
        <dbReference type="EMBL" id="SCV68234.1"/>
    </source>
</evidence>
<dbReference type="AlphaFoldDB" id="A0A238F8N1"/>
<dbReference type="STRING" id="269621.A0A238F8N1"/>
<dbReference type="Gene3D" id="4.10.1110.10">
    <property type="entry name" value="AN1-like Zinc finger"/>
    <property type="match status" value="2"/>
</dbReference>
<evidence type="ECO:0000259" key="7">
    <source>
        <dbReference type="PROSITE" id="PS51039"/>
    </source>
</evidence>
<dbReference type="InterPro" id="IPR000058">
    <property type="entry name" value="Znf_AN1"/>
</dbReference>
<keyword evidence="4" id="KW-0862">Zinc</keyword>
<feature type="domain" description="AN1-type" evidence="7">
    <location>
        <begin position="115"/>
        <end position="163"/>
    </location>
</feature>
<keyword evidence="2" id="KW-0677">Repeat</keyword>
<evidence type="ECO:0000256" key="4">
    <source>
        <dbReference type="ARBA" id="ARBA00022833"/>
    </source>
</evidence>
<protein>
    <submittedName>
        <fullName evidence="8">BQ2448_355 protein</fullName>
    </submittedName>
</protein>
<keyword evidence="1" id="KW-0479">Metal-binding</keyword>
<evidence type="ECO:0000256" key="5">
    <source>
        <dbReference type="PROSITE-ProRule" id="PRU00449"/>
    </source>
</evidence>
<feature type="region of interest" description="Disordered" evidence="6">
    <location>
        <begin position="196"/>
        <end position="228"/>
    </location>
</feature>
<dbReference type="EMBL" id="FMSP01000003">
    <property type="protein sequence ID" value="SCV68234.1"/>
    <property type="molecule type" value="Genomic_DNA"/>
</dbReference>
<dbReference type="Pfam" id="PF01428">
    <property type="entry name" value="zf-AN1"/>
    <property type="match status" value="2"/>
</dbReference>
<sequence>MATASTSTMNRDEFLTIGTHCSEASCNQLDFLPFRCPSCSLAYCSEHWRPPNGHTCPRYDARAHDNIIPSCPVCSQPVPHPFSTSSDEAVSTHLESGQCRAMPSHDPSGRPKTPPKTENMCDERKCRTKMVVPIMCETCRKRFCAKHRWGKDHDCPGNVGAGPNRSRNGTRNAMMSGVVGASGGLNVLRRAQEALATATSSTSNGASTNRPIAKPNPGATSTQAAPPVGIQTKEGAKTKHKIMNNLGVPTKIDKRAMAEQQSALKGLEARAKKGLLSEDEKVQYATMQAMYAQKSGVGKDGCRVS</sequence>
<evidence type="ECO:0000256" key="3">
    <source>
        <dbReference type="ARBA" id="ARBA00022771"/>
    </source>
</evidence>
<keyword evidence="3 5" id="KW-0863">Zinc-finger</keyword>
<dbReference type="GO" id="GO:0005737">
    <property type="term" value="C:cytoplasm"/>
    <property type="evidence" value="ECO:0007669"/>
    <property type="project" value="TreeGrafter"/>
</dbReference>
<dbReference type="Proteomes" id="UP000198372">
    <property type="component" value="Unassembled WGS sequence"/>
</dbReference>
<feature type="compositionally biased region" description="Low complexity" evidence="6">
    <location>
        <begin position="196"/>
        <end position="208"/>
    </location>
</feature>
<dbReference type="PANTHER" id="PTHR14677:SF40">
    <property type="entry name" value="CDC48-ASSOCIATED UBIQUITIN-LIKE_ZINC FINGER PROTEIN 1"/>
    <property type="match status" value="1"/>
</dbReference>
<feature type="compositionally biased region" description="Polar residues" evidence="6">
    <location>
        <begin position="82"/>
        <end position="95"/>
    </location>
</feature>
<gene>
    <name evidence="8" type="ORF">BQ2448_355</name>
</gene>